<evidence type="ECO:0000313" key="9">
    <source>
        <dbReference type="Proteomes" id="UP000014760"/>
    </source>
</evidence>
<gene>
    <name evidence="7" type="ORF">CAPTEDRAFT_189877</name>
</gene>
<dbReference type="InterPro" id="IPR030417">
    <property type="entry name" value="MS4A"/>
</dbReference>
<dbReference type="PANTHER" id="PTHR23320:SF130">
    <property type="entry name" value="TRANSMEMBRANE PROTEIN 212"/>
    <property type="match status" value="1"/>
</dbReference>
<evidence type="ECO:0000256" key="5">
    <source>
        <dbReference type="ARBA" id="ARBA00023136"/>
    </source>
</evidence>
<dbReference type="Pfam" id="PF04103">
    <property type="entry name" value="CD20"/>
    <property type="match status" value="1"/>
</dbReference>
<name>R7T6K1_CAPTE</name>
<dbReference type="EnsemblMetazoa" id="CapteT189877">
    <property type="protein sequence ID" value="CapteP189877"/>
    <property type="gene ID" value="CapteG189877"/>
</dbReference>
<evidence type="ECO:0000313" key="7">
    <source>
        <dbReference type="EMBL" id="ELT89199.1"/>
    </source>
</evidence>
<comment type="subcellular location">
    <subcellularLocation>
        <location evidence="1">Membrane</location>
        <topology evidence="1">Multi-pass membrane protein</topology>
    </subcellularLocation>
</comment>
<evidence type="ECO:0000313" key="8">
    <source>
        <dbReference type="EnsemblMetazoa" id="CapteP189877"/>
    </source>
</evidence>
<evidence type="ECO:0000256" key="2">
    <source>
        <dbReference type="ARBA" id="ARBA00009565"/>
    </source>
</evidence>
<keyword evidence="9" id="KW-1185">Reference proteome</keyword>
<dbReference type="AlphaFoldDB" id="R7T6K1"/>
<keyword evidence="5 6" id="KW-0472">Membrane</keyword>
<comment type="similarity">
    <text evidence="2">Belongs to the MS4A family.</text>
</comment>
<reference evidence="7 9" key="2">
    <citation type="journal article" date="2013" name="Nature">
        <title>Insights into bilaterian evolution from three spiralian genomes.</title>
        <authorList>
            <person name="Simakov O."/>
            <person name="Marletaz F."/>
            <person name="Cho S.J."/>
            <person name="Edsinger-Gonzales E."/>
            <person name="Havlak P."/>
            <person name="Hellsten U."/>
            <person name="Kuo D.H."/>
            <person name="Larsson T."/>
            <person name="Lv J."/>
            <person name="Arendt D."/>
            <person name="Savage R."/>
            <person name="Osoegawa K."/>
            <person name="de Jong P."/>
            <person name="Grimwood J."/>
            <person name="Chapman J.A."/>
            <person name="Shapiro H."/>
            <person name="Aerts A."/>
            <person name="Otillar R.P."/>
            <person name="Terry A.Y."/>
            <person name="Boore J.L."/>
            <person name="Grigoriev I.V."/>
            <person name="Lindberg D.R."/>
            <person name="Seaver E.C."/>
            <person name="Weisblat D.A."/>
            <person name="Putnam N.H."/>
            <person name="Rokhsar D.S."/>
        </authorList>
    </citation>
    <scope>NUCLEOTIDE SEQUENCE</scope>
    <source>
        <strain evidence="7 9">I ESC-2004</strain>
    </source>
</reference>
<dbReference type="EMBL" id="KB311483">
    <property type="protein sequence ID" value="ELT89199.1"/>
    <property type="molecule type" value="Genomic_DNA"/>
</dbReference>
<evidence type="ECO:0000256" key="3">
    <source>
        <dbReference type="ARBA" id="ARBA00022692"/>
    </source>
</evidence>
<feature type="transmembrane region" description="Helical" evidence="6">
    <location>
        <begin position="120"/>
        <end position="142"/>
    </location>
</feature>
<evidence type="ECO:0000256" key="6">
    <source>
        <dbReference type="SAM" id="Phobius"/>
    </source>
</evidence>
<dbReference type="EMBL" id="AMQN01014981">
    <property type="status" value="NOT_ANNOTATED_CDS"/>
    <property type="molecule type" value="Genomic_DNA"/>
</dbReference>
<proteinExistence type="inferred from homology"/>
<dbReference type="PANTHER" id="PTHR23320">
    <property type="entry name" value="MEMBRANE-SPANNING 4-DOMAINS SUBFAMILY A MS4A -RELATED"/>
    <property type="match status" value="1"/>
</dbReference>
<dbReference type="HOGENOM" id="CLU_077490_0_0_1"/>
<feature type="transmembrane region" description="Helical" evidence="6">
    <location>
        <begin position="92"/>
        <end position="114"/>
    </location>
</feature>
<feature type="transmembrane region" description="Helical" evidence="6">
    <location>
        <begin position="154"/>
        <end position="176"/>
    </location>
</feature>
<dbReference type="InterPro" id="IPR007237">
    <property type="entry name" value="CD20-like"/>
</dbReference>
<evidence type="ECO:0000256" key="4">
    <source>
        <dbReference type="ARBA" id="ARBA00022989"/>
    </source>
</evidence>
<evidence type="ECO:0000256" key="1">
    <source>
        <dbReference type="ARBA" id="ARBA00004141"/>
    </source>
</evidence>
<reference evidence="8" key="3">
    <citation type="submission" date="2015-06" db="UniProtKB">
        <authorList>
            <consortium name="EnsemblMetazoa"/>
        </authorList>
    </citation>
    <scope>IDENTIFICATION</scope>
</reference>
<protein>
    <submittedName>
        <fullName evidence="7 8">Uncharacterized protein</fullName>
    </submittedName>
</protein>
<dbReference type="Proteomes" id="UP000014760">
    <property type="component" value="Unassembled WGS sequence"/>
</dbReference>
<organism evidence="7">
    <name type="scientific">Capitella teleta</name>
    <name type="common">Polychaete worm</name>
    <dbReference type="NCBI Taxonomy" id="283909"/>
    <lineage>
        <taxon>Eukaryota</taxon>
        <taxon>Metazoa</taxon>
        <taxon>Spiralia</taxon>
        <taxon>Lophotrochozoa</taxon>
        <taxon>Annelida</taxon>
        <taxon>Polychaeta</taxon>
        <taxon>Sedentaria</taxon>
        <taxon>Scolecida</taxon>
        <taxon>Capitellidae</taxon>
        <taxon>Capitella</taxon>
    </lineage>
</organism>
<accession>R7T6K1</accession>
<dbReference type="GO" id="GO:0016020">
    <property type="term" value="C:membrane"/>
    <property type="evidence" value="ECO:0007669"/>
    <property type="project" value="UniProtKB-SubCell"/>
</dbReference>
<feature type="transmembrane region" description="Helical" evidence="6">
    <location>
        <begin position="196"/>
        <end position="217"/>
    </location>
</feature>
<sequence length="297" mass="32091">MTINTTSTDQHAFTTNTEFMMNIQQIDQPPQYSVLQAPAPNQVLYPAPPFQELLPFNQQQPQIIVVQAPLTQQAQTKAQRLRKSYKWRNSHIAGVCHILLGILCIGFGGGAIGVNSWAYFIGHGIWGGAMAIVAGAFAIWASNNRSYCTIVTHLVFAIIALLLAISAMGLAMTGAIDDGKEWTFLKERTAMNAVLAGLFIMEIGVCAWSLVICNVLCSNSEENSESCGCYGCDECYGNQDETTAIQYVNSPIQQLHIPPTAAGAAAEPYNGTAAPINTQSVSLHGNAQEGVQFKIVY</sequence>
<reference evidence="9" key="1">
    <citation type="submission" date="2012-12" db="EMBL/GenBank/DDBJ databases">
        <authorList>
            <person name="Hellsten U."/>
            <person name="Grimwood J."/>
            <person name="Chapman J.A."/>
            <person name="Shapiro H."/>
            <person name="Aerts A."/>
            <person name="Otillar R.P."/>
            <person name="Terry A.Y."/>
            <person name="Boore J.L."/>
            <person name="Simakov O."/>
            <person name="Marletaz F."/>
            <person name="Cho S.-J."/>
            <person name="Edsinger-Gonzales E."/>
            <person name="Havlak P."/>
            <person name="Kuo D.-H."/>
            <person name="Larsson T."/>
            <person name="Lv J."/>
            <person name="Arendt D."/>
            <person name="Savage R."/>
            <person name="Osoegawa K."/>
            <person name="de Jong P."/>
            <person name="Lindberg D.R."/>
            <person name="Seaver E.C."/>
            <person name="Weisblat D.A."/>
            <person name="Putnam N.H."/>
            <person name="Grigoriev I.V."/>
            <person name="Rokhsar D.S."/>
        </authorList>
    </citation>
    <scope>NUCLEOTIDE SEQUENCE</scope>
    <source>
        <strain evidence="9">I ESC-2004</strain>
    </source>
</reference>
<keyword evidence="3 6" id="KW-0812">Transmembrane</keyword>
<keyword evidence="4 6" id="KW-1133">Transmembrane helix</keyword>